<sequence length="113" mass="12293">EEVCETGRTGCSTQMICYGQLHAVKHDTRPELAVSSTINTGEPITMLPVNTTHEPLTTTDTAFCTVVGALLADLSWQVDLLSAPGQLHVCRWYSGQFHPSGHHGMVENRASDQ</sequence>
<evidence type="ECO:0000313" key="1">
    <source>
        <dbReference type="EMBL" id="CAK5269046.1"/>
    </source>
</evidence>
<accession>A0AAD2H4G7</accession>
<dbReference type="EMBL" id="CAVNYO010000138">
    <property type="protein sequence ID" value="CAK5269046.1"/>
    <property type="molecule type" value="Genomic_DNA"/>
</dbReference>
<name>A0AAD2H4G7_9AGAR</name>
<feature type="non-terminal residue" evidence="1">
    <location>
        <position position="1"/>
    </location>
</feature>
<evidence type="ECO:0000313" key="2">
    <source>
        <dbReference type="Proteomes" id="UP001295794"/>
    </source>
</evidence>
<organism evidence="1 2">
    <name type="scientific">Mycena citricolor</name>
    <dbReference type="NCBI Taxonomy" id="2018698"/>
    <lineage>
        <taxon>Eukaryota</taxon>
        <taxon>Fungi</taxon>
        <taxon>Dikarya</taxon>
        <taxon>Basidiomycota</taxon>
        <taxon>Agaricomycotina</taxon>
        <taxon>Agaricomycetes</taxon>
        <taxon>Agaricomycetidae</taxon>
        <taxon>Agaricales</taxon>
        <taxon>Marasmiineae</taxon>
        <taxon>Mycenaceae</taxon>
        <taxon>Mycena</taxon>
    </lineage>
</organism>
<dbReference type="AlphaFoldDB" id="A0AAD2H4G7"/>
<proteinExistence type="predicted"/>
<dbReference type="Proteomes" id="UP001295794">
    <property type="component" value="Unassembled WGS sequence"/>
</dbReference>
<comment type="caution">
    <text evidence="1">The sequence shown here is derived from an EMBL/GenBank/DDBJ whole genome shotgun (WGS) entry which is preliminary data.</text>
</comment>
<protein>
    <submittedName>
        <fullName evidence="1">Uncharacterized protein</fullName>
    </submittedName>
</protein>
<gene>
    <name evidence="1" type="ORF">MYCIT1_LOCUS12488</name>
</gene>
<reference evidence="1" key="1">
    <citation type="submission" date="2023-11" db="EMBL/GenBank/DDBJ databases">
        <authorList>
            <person name="De Vega J J."/>
            <person name="De Vega J J."/>
        </authorList>
    </citation>
    <scope>NUCLEOTIDE SEQUENCE</scope>
</reference>
<keyword evidence="2" id="KW-1185">Reference proteome</keyword>